<proteinExistence type="predicted"/>
<organism evidence="1 2">
    <name type="scientific">Bradyrhizobium barranii</name>
    <dbReference type="NCBI Taxonomy" id="2992140"/>
    <lineage>
        <taxon>Bacteria</taxon>
        <taxon>Pseudomonadati</taxon>
        <taxon>Pseudomonadota</taxon>
        <taxon>Alphaproteobacteria</taxon>
        <taxon>Hyphomicrobiales</taxon>
        <taxon>Nitrobacteraceae</taxon>
        <taxon>Bradyrhizobium</taxon>
    </lineage>
</organism>
<keyword evidence="2" id="KW-1185">Reference proteome</keyword>
<dbReference type="Proteomes" id="UP001430990">
    <property type="component" value="Chromosome"/>
</dbReference>
<accession>A0ABY3QY79</accession>
<protein>
    <submittedName>
        <fullName evidence="1">Uncharacterized protein</fullName>
    </submittedName>
</protein>
<name>A0ABY3QY79_9BRAD</name>
<evidence type="ECO:0000313" key="1">
    <source>
        <dbReference type="EMBL" id="UFW91000.1"/>
    </source>
</evidence>
<dbReference type="EMBL" id="CP088100">
    <property type="protein sequence ID" value="UFW91000.1"/>
    <property type="molecule type" value="Genomic_DNA"/>
</dbReference>
<reference evidence="1" key="1">
    <citation type="submission" date="2021-11" db="EMBL/GenBank/DDBJ databases">
        <title>Australian commercial rhizobial inoculants.</title>
        <authorList>
            <person name="Kohlmeier M.G."/>
            <person name="O'Hara G.W."/>
            <person name="Colombi E."/>
            <person name="Ramsay J.P."/>
            <person name="Terpolilli J."/>
        </authorList>
    </citation>
    <scope>NUCLEOTIDE SEQUENCE</scope>
    <source>
        <strain evidence="1">CC829</strain>
    </source>
</reference>
<sequence>MTEQPDHLPLSFAMSEQDVQLSALYRREYAACGDQDAAARRVEEQMTRANILRAARAE</sequence>
<gene>
    <name evidence="1" type="ORF">BjapCC829_21655</name>
</gene>
<dbReference type="RefSeq" id="WP_231144978.1">
    <property type="nucleotide sequence ID" value="NZ_CP088100.1"/>
</dbReference>
<evidence type="ECO:0000313" key="2">
    <source>
        <dbReference type="Proteomes" id="UP001430990"/>
    </source>
</evidence>